<dbReference type="InterPro" id="IPR016181">
    <property type="entry name" value="Acyl_CoA_acyltransferase"/>
</dbReference>
<evidence type="ECO:0000259" key="3">
    <source>
        <dbReference type="PROSITE" id="PS51186"/>
    </source>
</evidence>
<evidence type="ECO:0000256" key="2">
    <source>
        <dbReference type="ARBA" id="ARBA00023315"/>
    </source>
</evidence>
<gene>
    <name evidence="4" type="ORF">V8N49_17745</name>
</gene>
<dbReference type="Pfam" id="PF00583">
    <property type="entry name" value="Acetyltransf_1"/>
    <property type="match status" value="1"/>
</dbReference>
<feature type="domain" description="N-acetyltransferase" evidence="3">
    <location>
        <begin position="24"/>
        <end position="174"/>
    </location>
</feature>
<keyword evidence="2" id="KW-0012">Acyltransferase</keyword>
<dbReference type="Gene3D" id="3.40.630.30">
    <property type="match status" value="1"/>
</dbReference>
<dbReference type="PANTHER" id="PTHR43420">
    <property type="entry name" value="ACETYLTRANSFERASE"/>
    <property type="match status" value="1"/>
</dbReference>
<dbReference type="RefSeq" id="WP_230050234.1">
    <property type="nucleotide sequence ID" value="NZ_CAKKMT010000011.1"/>
</dbReference>
<proteinExistence type="predicted"/>
<dbReference type="CDD" id="cd04301">
    <property type="entry name" value="NAT_SF"/>
    <property type="match status" value="1"/>
</dbReference>
<evidence type="ECO:0000313" key="4">
    <source>
        <dbReference type="EMBL" id="MEI2683495.1"/>
    </source>
</evidence>
<evidence type="ECO:0000313" key="5">
    <source>
        <dbReference type="Proteomes" id="UP001306592"/>
    </source>
</evidence>
<dbReference type="PROSITE" id="PS51186">
    <property type="entry name" value="GNAT"/>
    <property type="match status" value="1"/>
</dbReference>
<sequence length="174" mass="20041">MIVKTHLRHITGNSIQEEMNMTTGYLRPINERELQQWQALSHDDYVIDLMKSFDYPRNKAEQEAAEAIQKALPLGLNTPLQHIRIYEHEHHAVGYLWYSLEERSAFLLDVMLLPSHQGKGLGKAMMQALINELRDAGANELELRVAPHNQRAISLYEQAGFRLTGLDMHLTLTR</sequence>
<evidence type="ECO:0000256" key="1">
    <source>
        <dbReference type="ARBA" id="ARBA00022679"/>
    </source>
</evidence>
<keyword evidence="1" id="KW-0808">Transferase</keyword>
<dbReference type="SUPFAM" id="SSF55729">
    <property type="entry name" value="Acyl-CoA N-acyltransferases (Nat)"/>
    <property type="match status" value="1"/>
</dbReference>
<name>A0ABU8DJ08_ERWAP</name>
<dbReference type="EMBL" id="JBANEI010000014">
    <property type="protein sequence ID" value="MEI2683495.1"/>
    <property type="molecule type" value="Genomic_DNA"/>
</dbReference>
<reference evidence="4 5" key="1">
    <citation type="submission" date="2024-02" db="EMBL/GenBank/DDBJ databases">
        <title>First report Erwinia aphidicola in onion in Chile.</title>
        <authorList>
            <person name="Valenzuela M."/>
            <person name="Pena M."/>
            <person name="Dutta B."/>
        </authorList>
    </citation>
    <scope>NUCLEOTIDE SEQUENCE [LARGE SCALE GENOMIC DNA]</scope>
    <source>
        <strain evidence="4 5">QCJ3A</strain>
    </source>
</reference>
<keyword evidence="5" id="KW-1185">Reference proteome</keyword>
<dbReference type="Proteomes" id="UP001306592">
    <property type="component" value="Unassembled WGS sequence"/>
</dbReference>
<organism evidence="4 5">
    <name type="scientific">Erwinia aphidicola</name>
    <dbReference type="NCBI Taxonomy" id="68334"/>
    <lineage>
        <taxon>Bacteria</taxon>
        <taxon>Pseudomonadati</taxon>
        <taxon>Pseudomonadota</taxon>
        <taxon>Gammaproteobacteria</taxon>
        <taxon>Enterobacterales</taxon>
        <taxon>Erwiniaceae</taxon>
        <taxon>Erwinia</taxon>
    </lineage>
</organism>
<comment type="caution">
    <text evidence="4">The sequence shown here is derived from an EMBL/GenBank/DDBJ whole genome shotgun (WGS) entry which is preliminary data.</text>
</comment>
<protein>
    <submittedName>
        <fullName evidence="4">GNAT family N-acetyltransferase</fullName>
    </submittedName>
</protein>
<accession>A0ABU8DJ08</accession>
<dbReference type="InterPro" id="IPR000182">
    <property type="entry name" value="GNAT_dom"/>
</dbReference>
<dbReference type="InterPro" id="IPR050680">
    <property type="entry name" value="YpeA/RimI_acetyltransf"/>
</dbReference>